<dbReference type="CDD" id="cd00077">
    <property type="entry name" value="HDc"/>
    <property type="match status" value="1"/>
</dbReference>
<dbReference type="SUPFAM" id="SSF109604">
    <property type="entry name" value="HD-domain/PDEase-like"/>
    <property type="match status" value="1"/>
</dbReference>
<dbReference type="GO" id="GO:0008832">
    <property type="term" value="F:dGTPase activity"/>
    <property type="evidence" value="ECO:0007669"/>
    <property type="project" value="TreeGrafter"/>
</dbReference>
<protein>
    <submittedName>
        <fullName evidence="2">Nucleotidyltransferase</fullName>
    </submittedName>
</protein>
<dbReference type="Proteomes" id="UP000632195">
    <property type="component" value="Unassembled WGS sequence"/>
</dbReference>
<dbReference type="AlphaFoldDB" id="A0AA37F9L4"/>
<dbReference type="Gene3D" id="1.10.3210.10">
    <property type="entry name" value="Hypothetical protein af1432"/>
    <property type="match status" value="1"/>
</dbReference>
<dbReference type="Pfam" id="PF01966">
    <property type="entry name" value="HD"/>
    <property type="match status" value="1"/>
</dbReference>
<dbReference type="EMBL" id="BMNY01000001">
    <property type="protein sequence ID" value="GGM74446.1"/>
    <property type="molecule type" value="Genomic_DNA"/>
</dbReference>
<evidence type="ECO:0000259" key="1">
    <source>
        <dbReference type="PROSITE" id="PS51831"/>
    </source>
</evidence>
<feature type="domain" description="HD" evidence="1">
    <location>
        <begin position="53"/>
        <end position="155"/>
    </location>
</feature>
<dbReference type="InterPro" id="IPR045509">
    <property type="entry name" value="HD_assoc_2"/>
</dbReference>
<dbReference type="PANTHER" id="PTHR11373">
    <property type="entry name" value="DEOXYNUCLEOSIDE TRIPHOSPHATE TRIPHOSPHOHYDROLASE"/>
    <property type="match status" value="1"/>
</dbReference>
<dbReference type="Pfam" id="PF19276">
    <property type="entry name" value="HD_assoc_2"/>
    <property type="match status" value="1"/>
</dbReference>
<accession>A0AA37F9L4</accession>
<dbReference type="SMART" id="SM00471">
    <property type="entry name" value="HDc"/>
    <property type="match status" value="1"/>
</dbReference>
<sequence length="368" mass="41562">MHEYKVIQDPVNGPVRFDGPFLEIIDTPEFQRLRYIRQLGLCYLVFPGANHTRFEHSVGTYYLARAFADHFALENRLELEAAALLHDIGHPPFSHSVEPLFREWTGMDHEEAGRRIVLGEEPFADSQIPGILEAYGIDRREVAAIMSADPGVPYSSLVSGPIDVDEMDYLRRDSLMCGVSTGSVDYRRIMEVLEPEDGRFVVEEKGLPAIESLLINRILMYRSVYFHKTCRIAQGMLNNALRSCRDRVGNVFRLTDAEIMESIPEACYREITGRRLFKAVVRIRYSGEDLSRVKSAISSMSEGDYVLDIIPPLEFSGPSRVKSTINIRMGGDEVPITEVSPLVRSLMKSLEDRYILVATRDGISVPGL</sequence>
<dbReference type="InterPro" id="IPR003607">
    <property type="entry name" value="HD/PDEase_dom"/>
</dbReference>
<dbReference type="RefSeq" id="WP_188680897.1">
    <property type="nucleotide sequence ID" value="NZ_BMNY01000001.1"/>
</dbReference>
<gene>
    <name evidence="2" type="ORF">GCM10007108_10460</name>
</gene>
<dbReference type="InterPro" id="IPR006674">
    <property type="entry name" value="HD_domain"/>
</dbReference>
<reference evidence="2" key="1">
    <citation type="journal article" date="2014" name="Int. J. Syst. Evol. Microbiol.">
        <title>Complete genome sequence of Corynebacterium casei LMG S-19264T (=DSM 44701T), isolated from a smear-ripened cheese.</title>
        <authorList>
            <consortium name="US DOE Joint Genome Institute (JGI-PGF)"/>
            <person name="Walter F."/>
            <person name="Albersmeier A."/>
            <person name="Kalinowski J."/>
            <person name="Ruckert C."/>
        </authorList>
    </citation>
    <scope>NUCLEOTIDE SEQUENCE</scope>
    <source>
        <strain evidence="2">JCM 13583</strain>
    </source>
</reference>
<organism evidence="2 3">
    <name type="scientific">Thermogymnomonas acidicola</name>
    <dbReference type="NCBI Taxonomy" id="399579"/>
    <lineage>
        <taxon>Archaea</taxon>
        <taxon>Methanobacteriati</taxon>
        <taxon>Thermoplasmatota</taxon>
        <taxon>Thermoplasmata</taxon>
        <taxon>Thermoplasmatales</taxon>
        <taxon>Thermogymnomonas</taxon>
    </lineage>
</organism>
<dbReference type="InterPro" id="IPR050135">
    <property type="entry name" value="dGTPase-like"/>
</dbReference>
<evidence type="ECO:0000313" key="2">
    <source>
        <dbReference type="EMBL" id="GGM74446.1"/>
    </source>
</evidence>
<evidence type="ECO:0000313" key="3">
    <source>
        <dbReference type="Proteomes" id="UP000632195"/>
    </source>
</evidence>
<name>A0AA37F9L4_9ARCH</name>
<dbReference type="PROSITE" id="PS51831">
    <property type="entry name" value="HD"/>
    <property type="match status" value="1"/>
</dbReference>
<dbReference type="PANTHER" id="PTHR11373:SF4">
    <property type="entry name" value="DEOXYNUCLEOSIDE TRIPHOSPHATE TRIPHOSPHOHYDROLASE SAMHD1"/>
    <property type="match status" value="1"/>
</dbReference>
<comment type="caution">
    <text evidence="2">The sequence shown here is derived from an EMBL/GenBank/DDBJ whole genome shotgun (WGS) entry which is preliminary data.</text>
</comment>
<dbReference type="GO" id="GO:0006203">
    <property type="term" value="P:dGTP catabolic process"/>
    <property type="evidence" value="ECO:0007669"/>
    <property type="project" value="TreeGrafter"/>
</dbReference>
<reference evidence="2" key="2">
    <citation type="submission" date="2022-09" db="EMBL/GenBank/DDBJ databases">
        <authorList>
            <person name="Sun Q."/>
            <person name="Ohkuma M."/>
        </authorList>
    </citation>
    <scope>NUCLEOTIDE SEQUENCE</scope>
    <source>
        <strain evidence="2">JCM 13583</strain>
    </source>
</reference>
<keyword evidence="3" id="KW-1185">Reference proteome</keyword>
<proteinExistence type="predicted"/>